<dbReference type="GO" id="GO:0000287">
    <property type="term" value="F:magnesium ion binding"/>
    <property type="evidence" value="ECO:0007669"/>
    <property type="project" value="UniProtKB-ARBA"/>
</dbReference>
<sequence length="330" mass="34294">MAETRKLKYGEAVNAALVRLLAELPETLLYGEDVAKPGGVFGVTRGLRRRFGDRVFDTPISEAAILGSAVGAALMGARPIVEIMWADFSLVALDQLVNQAANARYVSRGTAPAPIVVRTQQGTAPGACAQHSQSLEALFLHVPGLRLVMPRTAQDAYDALVSAVHSPDPVIVVENRTLYFGDKAEVELGGAARPMGWSQLRRPGRDVTVVSWGKVTGEVLAAAESLAAGGIDAEVIELTWLNPVDMDAVLASVARTRRLAVVHEANVTGGFGAEVVARVAESGVSLDAAPLRVGAPDVRIPAAPALVGGLLPGAASIAAQIAGRISGTAH</sequence>
<dbReference type="OrthoDB" id="3457658at2"/>
<feature type="domain" description="Transketolase-like pyrimidine-binding" evidence="4">
    <location>
        <begin position="7"/>
        <end position="181"/>
    </location>
</feature>
<keyword evidence="6" id="KW-1185">Reference proteome</keyword>
<dbReference type="Gene3D" id="3.40.50.970">
    <property type="match status" value="1"/>
</dbReference>
<evidence type="ECO:0000256" key="2">
    <source>
        <dbReference type="ARBA" id="ARBA00023002"/>
    </source>
</evidence>
<evidence type="ECO:0000259" key="4">
    <source>
        <dbReference type="SMART" id="SM00861"/>
    </source>
</evidence>
<dbReference type="InterPro" id="IPR033248">
    <property type="entry name" value="Transketolase_C"/>
</dbReference>
<dbReference type="PANTHER" id="PTHR43257:SF2">
    <property type="entry name" value="PYRUVATE DEHYDROGENASE E1 COMPONENT SUBUNIT BETA"/>
    <property type="match status" value="1"/>
</dbReference>
<dbReference type="CDD" id="cd07036">
    <property type="entry name" value="TPP_PYR_E1-PDHc-beta_like"/>
    <property type="match status" value="1"/>
</dbReference>
<dbReference type="Proteomes" id="UP000251891">
    <property type="component" value="Unassembled WGS sequence"/>
</dbReference>
<evidence type="ECO:0000256" key="1">
    <source>
        <dbReference type="ARBA" id="ARBA00001964"/>
    </source>
</evidence>
<dbReference type="SUPFAM" id="SSF52518">
    <property type="entry name" value="Thiamin diphosphate-binding fold (THDP-binding)"/>
    <property type="match status" value="1"/>
</dbReference>
<reference evidence="5 6" key="1">
    <citation type="submission" date="2018-06" db="EMBL/GenBank/DDBJ databases">
        <title>Actinomadura craniellae sp. nov. isolated from marine sponge Craniella sp.</title>
        <authorList>
            <person name="Li L."/>
            <person name="Xu Q.H."/>
            <person name="Lin H.W."/>
            <person name="Lu Y.H."/>
        </authorList>
    </citation>
    <scope>NUCLEOTIDE SEQUENCE [LARGE SCALE GENOMIC DNA]</scope>
    <source>
        <strain evidence="5 6">LHW63021</strain>
    </source>
</reference>
<dbReference type="InterPro" id="IPR009014">
    <property type="entry name" value="Transketo_C/PFOR_II"/>
</dbReference>
<name>A0A365GXV5_9ACTN</name>
<keyword evidence="3" id="KW-0786">Thiamine pyrophosphate</keyword>
<accession>A0A365GXV5</accession>
<dbReference type="PANTHER" id="PTHR43257">
    <property type="entry name" value="PYRUVATE DEHYDROGENASE E1 COMPONENT BETA SUBUNIT"/>
    <property type="match status" value="1"/>
</dbReference>
<protein>
    <submittedName>
        <fullName evidence="5">Acetoin dehydrogenase</fullName>
    </submittedName>
</protein>
<organism evidence="5 6">
    <name type="scientific">Actinomadura craniellae</name>
    <dbReference type="NCBI Taxonomy" id="2231787"/>
    <lineage>
        <taxon>Bacteria</taxon>
        <taxon>Bacillati</taxon>
        <taxon>Actinomycetota</taxon>
        <taxon>Actinomycetes</taxon>
        <taxon>Streptosporangiales</taxon>
        <taxon>Thermomonosporaceae</taxon>
        <taxon>Actinomadura</taxon>
    </lineage>
</organism>
<proteinExistence type="predicted"/>
<evidence type="ECO:0000256" key="3">
    <source>
        <dbReference type="ARBA" id="ARBA00023052"/>
    </source>
</evidence>
<dbReference type="InterPro" id="IPR029061">
    <property type="entry name" value="THDP-binding"/>
</dbReference>
<keyword evidence="2" id="KW-0560">Oxidoreductase</keyword>
<dbReference type="GO" id="GO:0016491">
    <property type="term" value="F:oxidoreductase activity"/>
    <property type="evidence" value="ECO:0007669"/>
    <property type="project" value="UniProtKB-KW"/>
</dbReference>
<dbReference type="EMBL" id="QLYX01000018">
    <property type="protein sequence ID" value="RAY11598.1"/>
    <property type="molecule type" value="Genomic_DNA"/>
</dbReference>
<gene>
    <name evidence="5" type="ORF">DPM19_30005</name>
</gene>
<dbReference type="AlphaFoldDB" id="A0A365GXV5"/>
<comment type="caution">
    <text evidence="5">The sequence shown here is derived from an EMBL/GenBank/DDBJ whole genome shotgun (WGS) entry which is preliminary data.</text>
</comment>
<dbReference type="Pfam" id="PF02779">
    <property type="entry name" value="Transket_pyr"/>
    <property type="match status" value="1"/>
</dbReference>
<dbReference type="SUPFAM" id="SSF52922">
    <property type="entry name" value="TK C-terminal domain-like"/>
    <property type="match status" value="1"/>
</dbReference>
<evidence type="ECO:0000313" key="5">
    <source>
        <dbReference type="EMBL" id="RAY11598.1"/>
    </source>
</evidence>
<dbReference type="Pfam" id="PF02780">
    <property type="entry name" value="Transketolase_C"/>
    <property type="match status" value="1"/>
</dbReference>
<comment type="cofactor">
    <cofactor evidence="1">
        <name>thiamine diphosphate</name>
        <dbReference type="ChEBI" id="CHEBI:58937"/>
    </cofactor>
</comment>
<dbReference type="FunFam" id="3.40.50.970:FF:000001">
    <property type="entry name" value="Pyruvate dehydrogenase E1 beta subunit"/>
    <property type="match status" value="1"/>
</dbReference>
<dbReference type="SMART" id="SM00861">
    <property type="entry name" value="Transket_pyr"/>
    <property type="match status" value="1"/>
</dbReference>
<dbReference type="InterPro" id="IPR005475">
    <property type="entry name" value="Transketolase-like_Pyr-bd"/>
</dbReference>
<dbReference type="Gene3D" id="3.40.50.920">
    <property type="match status" value="1"/>
</dbReference>
<evidence type="ECO:0000313" key="6">
    <source>
        <dbReference type="Proteomes" id="UP000251891"/>
    </source>
</evidence>